<protein>
    <submittedName>
        <fullName evidence="2">Uncharacterized protein</fullName>
    </submittedName>
</protein>
<feature type="transmembrane region" description="Helical" evidence="1">
    <location>
        <begin position="41"/>
        <end position="61"/>
    </location>
</feature>
<dbReference type="Gramene" id="CDP00467">
    <property type="protein sequence ID" value="CDP00467"/>
    <property type="gene ID" value="GSCOC_T00032416001"/>
</dbReference>
<dbReference type="Proteomes" id="UP000295252">
    <property type="component" value="Chromosome III"/>
</dbReference>
<proteinExistence type="predicted"/>
<dbReference type="OrthoDB" id="1724124at2759"/>
<dbReference type="EMBL" id="HG739089">
    <property type="protein sequence ID" value="CDP00467.1"/>
    <property type="molecule type" value="Genomic_DNA"/>
</dbReference>
<accession>A0A068TWN0</accession>
<dbReference type="InParanoid" id="A0A068TWN0"/>
<evidence type="ECO:0000313" key="3">
    <source>
        <dbReference type="Proteomes" id="UP000295252"/>
    </source>
</evidence>
<name>A0A068TWN0_COFCA</name>
<keyword evidence="3" id="KW-1185">Reference proteome</keyword>
<dbReference type="PANTHER" id="PTHR33333">
    <property type="entry name" value="ERYTHROCYTE MEMBRANE PROTEIN 1-LIKE"/>
    <property type="match status" value="1"/>
</dbReference>
<organism evidence="2 3">
    <name type="scientific">Coffea canephora</name>
    <name type="common">Robusta coffee</name>
    <dbReference type="NCBI Taxonomy" id="49390"/>
    <lineage>
        <taxon>Eukaryota</taxon>
        <taxon>Viridiplantae</taxon>
        <taxon>Streptophyta</taxon>
        <taxon>Embryophyta</taxon>
        <taxon>Tracheophyta</taxon>
        <taxon>Spermatophyta</taxon>
        <taxon>Magnoliopsida</taxon>
        <taxon>eudicotyledons</taxon>
        <taxon>Gunneridae</taxon>
        <taxon>Pentapetalae</taxon>
        <taxon>asterids</taxon>
        <taxon>lamiids</taxon>
        <taxon>Gentianales</taxon>
        <taxon>Rubiaceae</taxon>
        <taxon>Ixoroideae</taxon>
        <taxon>Gardenieae complex</taxon>
        <taxon>Bertiereae - Coffeeae clade</taxon>
        <taxon>Coffeeae</taxon>
        <taxon>Coffea</taxon>
    </lineage>
</organism>
<dbReference type="PANTHER" id="PTHR33333:SF46">
    <property type="entry name" value="LOW QUALITY PROTEIN: GLYCINE-RICH PROTEIN DOT1"/>
    <property type="match status" value="1"/>
</dbReference>
<keyword evidence="1" id="KW-0812">Transmembrane</keyword>
<reference evidence="3" key="1">
    <citation type="journal article" date="2014" name="Science">
        <title>The coffee genome provides insight into the convergent evolution of caffeine biosynthesis.</title>
        <authorList>
            <person name="Denoeud F."/>
            <person name="Carretero-Paulet L."/>
            <person name="Dereeper A."/>
            <person name="Droc G."/>
            <person name="Guyot R."/>
            <person name="Pietrella M."/>
            <person name="Zheng C."/>
            <person name="Alberti A."/>
            <person name="Anthony F."/>
            <person name="Aprea G."/>
            <person name="Aury J.M."/>
            <person name="Bento P."/>
            <person name="Bernard M."/>
            <person name="Bocs S."/>
            <person name="Campa C."/>
            <person name="Cenci A."/>
            <person name="Combes M.C."/>
            <person name="Crouzillat D."/>
            <person name="Da Silva C."/>
            <person name="Daddiego L."/>
            <person name="De Bellis F."/>
            <person name="Dussert S."/>
            <person name="Garsmeur O."/>
            <person name="Gayraud T."/>
            <person name="Guignon V."/>
            <person name="Jahn K."/>
            <person name="Jamilloux V."/>
            <person name="Joet T."/>
            <person name="Labadie K."/>
            <person name="Lan T."/>
            <person name="Leclercq J."/>
            <person name="Lepelley M."/>
            <person name="Leroy T."/>
            <person name="Li L.T."/>
            <person name="Librado P."/>
            <person name="Lopez L."/>
            <person name="Munoz A."/>
            <person name="Noel B."/>
            <person name="Pallavicini A."/>
            <person name="Perrotta G."/>
            <person name="Poncet V."/>
            <person name="Pot D."/>
            <person name="Priyono X."/>
            <person name="Rigoreau M."/>
            <person name="Rouard M."/>
            <person name="Rozas J."/>
            <person name="Tranchant-Dubreuil C."/>
            <person name="VanBuren R."/>
            <person name="Zhang Q."/>
            <person name="Andrade A.C."/>
            <person name="Argout X."/>
            <person name="Bertrand B."/>
            <person name="de Kochko A."/>
            <person name="Graziosi G."/>
            <person name="Henry R.J."/>
            <person name="Jayarama X."/>
            <person name="Ming R."/>
            <person name="Nagai C."/>
            <person name="Rounsley S."/>
            <person name="Sankoff D."/>
            <person name="Giuliano G."/>
            <person name="Albert V.A."/>
            <person name="Wincker P."/>
            <person name="Lashermes P."/>
        </authorList>
    </citation>
    <scope>NUCLEOTIDE SEQUENCE [LARGE SCALE GENOMIC DNA]</scope>
    <source>
        <strain evidence="3">cv. DH200-94</strain>
    </source>
</reference>
<keyword evidence="1" id="KW-0472">Membrane</keyword>
<evidence type="ECO:0000256" key="1">
    <source>
        <dbReference type="SAM" id="Phobius"/>
    </source>
</evidence>
<evidence type="ECO:0000313" key="2">
    <source>
        <dbReference type="EMBL" id="CDP00467.1"/>
    </source>
</evidence>
<dbReference type="STRING" id="49390.A0A068TWN0"/>
<dbReference type="InterPro" id="IPR039926">
    <property type="entry name" value="Egg_app_1"/>
</dbReference>
<keyword evidence="1" id="KW-1133">Transmembrane helix</keyword>
<dbReference type="AlphaFoldDB" id="A0A068TWN0"/>
<dbReference type="PhylomeDB" id="A0A068TWN0"/>
<sequence length="111" mass="12699">MGADEMMNNLQVKLKQLFLLSEKFGLVLLGRLEEVFPPQHWLRVNAPFLVAAGLVVLFVYFRGGGGTKPSNWKMMKAPGRDSRIRRDAFQDNPKGYFLDLRASKRKNTSRD</sequence>
<gene>
    <name evidence="2" type="ORF">GSCOC_T00032416001</name>
</gene>